<proteinExistence type="predicted"/>
<organism evidence="2 3">
    <name type="scientific">Clohesyomyces aquaticus</name>
    <dbReference type="NCBI Taxonomy" id="1231657"/>
    <lineage>
        <taxon>Eukaryota</taxon>
        <taxon>Fungi</taxon>
        <taxon>Dikarya</taxon>
        <taxon>Ascomycota</taxon>
        <taxon>Pezizomycotina</taxon>
        <taxon>Dothideomycetes</taxon>
        <taxon>Pleosporomycetidae</taxon>
        <taxon>Pleosporales</taxon>
        <taxon>Lindgomycetaceae</taxon>
        <taxon>Clohesyomyces</taxon>
    </lineage>
</organism>
<evidence type="ECO:0000313" key="3">
    <source>
        <dbReference type="Proteomes" id="UP000193144"/>
    </source>
</evidence>
<dbReference type="EMBL" id="MCFA01000144">
    <property type="protein sequence ID" value="ORY03683.1"/>
    <property type="molecule type" value="Genomic_DNA"/>
</dbReference>
<feature type="compositionally biased region" description="Basic residues" evidence="1">
    <location>
        <begin position="76"/>
        <end position="91"/>
    </location>
</feature>
<gene>
    <name evidence="2" type="ORF">BCR34DRAFT_573408</name>
</gene>
<name>A0A1Y1Z053_9PLEO</name>
<sequence length="118" mass="12584">MLSCRSGRRPLSARASSEVAATLTHGHTGPHGAAVNGRYARLCRNHKQQPSMTAPRAPGTKKPSVPDNGVVQRPPSKAKKGHGCLTRRGKQRGLPPAKRAQRASNDPTSCLPPHQLAF</sequence>
<evidence type="ECO:0000256" key="1">
    <source>
        <dbReference type="SAM" id="MobiDB-lite"/>
    </source>
</evidence>
<accession>A0A1Y1Z053</accession>
<feature type="region of interest" description="Disordered" evidence="1">
    <location>
        <begin position="1"/>
        <end position="118"/>
    </location>
</feature>
<dbReference type="Proteomes" id="UP000193144">
    <property type="component" value="Unassembled WGS sequence"/>
</dbReference>
<comment type="caution">
    <text evidence="2">The sequence shown here is derived from an EMBL/GenBank/DDBJ whole genome shotgun (WGS) entry which is preliminary data.</text>
</comment>
<dbReference type="AlphaFoldDB" id="A0A1Y1Z053"/>
<keyword evidence="3" id="KW-1185">Reference proteome</keyword>
<evidence type="ECO:0000313" key="2">
    <source>
        <dbReference type="EMBL" id="ORY03683.1"/>
    </source>
</evidence>
<reference evidence="2 3" key="1">
    <citation type="submission" date="2016-07" db="EMBL/GenBank/DDBJ databases">
        <title>Pervasive Adenine N6-methylation of Active Genes in Fungi.</title>
        <authorList>
            <consortium name="DOE Joint Genome Institute"/>
            <person name="Mondo S.J."/>
            <person name="Dannebaum R.O."/>
            <person name="Kuo R.C."/>
            <person name="Labutti K."/>
            <person name="Haridas S."/>
            <person name="Kuo A."/>
            <person name="Salamov A."/>
            <person name="Ahrendt S.R."/>
            <person name="Lipzen A."/>
            <person name="Sullivan W."/>
            <person name="Andreopoulos W.B."/>
            <person name="Clum A."/>
            <person name="Lindquist E."/>
            <person name="Daum C."/>
            <person name="Ramamoorthy G.K."/>
            <person name="Gryganskyi A."/>
            <person name="Culley D."/>
            <person name="Magnuson J.K."/>
            <person name="James T.Y."/>
            <person name="O'Malley M.A."/>
            <person name="Stajich J.E."/>
            <person name="Spatafora J.W."/>
            <person name="Visel A."/>
            <person name="Grigoriev I.V."/>
        </authorList>
    </citation>
    <scope>NUCLEOTIDE SEQUENCE [LARGE SCALE GENOMIC DNA]</scope>
    <source>
        <strain evidence="2 3">CBS 115471</strain>
    </source>
</reference>
<protein>
    <submittedName>
        <fullName evidence="2">Uncharacterized protein</fullName>
    </submittedName>
</protein>